<proteinExistence type="predicted"/>
<sequence>MLNITHAIERARPFFSFIVGLGLAALLFHRDFVTHYTLALPLDDVRTKTNRVDGKCYRYRVEDAVCEKMPSV</sequence>
<dbReference type="AlphaFoldDB" id="A0A6C0JL73"/>
<evidence type="ECO:0000313" key="1">
    <source>
        <dbReference type="EMBL" id="QHU04568.1"/>
    </source>
</evidence>
<protein>
    <submittedName>
        <fullName evidence="1">Uncharacterized protein</fullName>
    </submittedName>
</protein>
<reference evidence="1" key="1">
    <citation type="journal article" date="2020" name="Nature">
        <title>Giant virus diversity and host interactions through global metagenomics.</title>
        <authorList>
            <person name="Schulz F."/>
            <person name="Roux S."/>
            <person name="Paez-Espino D."/>
            <person name="Jungbluth S."/>
            <person name="Walsh D.A."/>
            <person name="Denef V.J."/>
            <person name="McMahon K.D."/>
            <person name="Konstantinidis K.T."/>
            <person name="Eloe-Fadrosh E.A."/>
            <person name="Kyrpides N.C."/>
            <person name="Woyke T."/>
        </authorList>
    </citation>
    <scope>NUCLEOTIDE SEQUENCE</scope>
    <source>
        <strain evidence="1">GVMAG-M-3300027708-51</strain>
    </source>
</reference>
<organism evidence="1">
    <name type="scientific">viral metagenome</name>
    <dbReference type="NCBI Taxonomy" id="1070528"/>
    <lineage>
        <taxon>unclassified sequences</taxon>
        <taxon>metagenomes</taxon>
        <taxon>organismal metagenomes</taxon>
    </lineage>
</organism>
<dbReference type="EMBL" id="MN740401">
    <property type="protein sequence ID" value="QHU04568.1"/>
    <property type="molecule type" value="Genomic_DNA"/>
</dbReference>
<accession>A0A6C0JL73</accession>
<name>A0A6C0JL73_9ZZZZ</name>